<name>A0A916F8U9_9PROT</name>
<dbReference type="SUPFAM" id="SSF47598">
    <property type="entry name" value="Ribbon-helix-helix"/>
    <property type="match status" value="1"/>
</dbReference>
<dbReference type="AlphaFoldDB" id="A0A916F8U9"/>
<dbReference type="Gene3D" id="1.20.890.30">
    <property type="entry name" value="VCA0319-like"/>
    <property type="match status" value="1"/>
</dbReference>
<proteinExistence type="inferred from homology"/>
<sequence>MSLVEARGRITVRVPLAVQEKLQEAADLVGSTVNQFVIQCALEKAEKIIDRETMIGLTRRDAAMLIELLENPSKPNPALKQALKQYKDKIKNGALRSTAGSDA</sequence>
<accession>A0A916F8U9</accession>
<comment type="caution">
    <text evidence="3">The sequence shown here is derived from an EMBL/GenBank/DDBJ whole genome shotgun (WGS) entry which is preliminary data.</text>
</comment>
<dbReference type="InterPro" id="IPR010985">
    <property type="entry name" value="Ribbon_hlx_hlx"/>
</dbReference>
<dbReference type="InterPro" id="IPR013321">
    <property type="entry name" value="Arc_rbn_hlx_hlx"/>
</dbReference>
<keyword evidence="4" id="KW-1185">Reference proteome</keyword>
<protein>
    <recommendedName>
        <fullName evidence="5">DUF1778 domain-containing protein</fullName>
    </recommendedName>
</protein>
<evidence type="ECO:0000313" key="3">
    <source>
        <dbReference type="EMBL" id="CAE6691350.1"/>
    </source>
</evidence>
<gene>
    <name evidence="3" type="ORF">NTGZN8_120019</name>
</gene>
<keyword evidence="1" id="KW-1277">Toxin-antitoxin system</keyword>
<dbReference type="GO" id="GO:0006355">
    <property type="term" value="P:regulation of DNA-templated transcription"/>
    <property type="evidence" value="ECO:0007669"/>
    <property type="project" value="InterPro"/>
</dbReference>
<evidence type="ECO:0000313" key="4">
    <source>
        <dbReference type="Proteomes" id="UP000675882"/>
    </source>
</evidence>
<evidence type="ECO:0008006" key="5">
    <source>
        <dbReference type="Google" id="ProtNLM"/>
    </source>
</evidence>
<dbReference type="PANTHER" id="PTHR35401:SF2">
    <property type="entry name" value="ABC-TYPE TRANSPORT SYSTEM"/>
    <property type="match status" value="1"/>
</dbReference>
<dbReference type="InterPro" id="IPR014795">
    <property type="entry name" value="TacA_1-like"/>
</dbReference>
<dbReference type="PANTHER" id="PTHR35401">
    <property type="entry name" value="COPG FAMILY HELIX-TURN-HELIX PROTEIN-RELATED-RELATED"/>
    <property type="match status" value="1"/>
</dbReference>
<organism evidence="3 4">
    <name type="scientific">Candidatus Nitrotoga fabula</name>
    <dbReference type="NCBI Taxonomy" id="2182327"/>
    <lineage>
        <taxon>Bacteria</taxon>
        <taxon>Pseudomonadati</taxon>
        <taxon>Pseudomonadota</taxon>
        <taxon>Betaproteobacteria</taxon>
        <taxon>Nitrosomonadales</taxon>
        <taxon>Gallionellaceae</taxon>
        <taxon>Candidatus Nitrotoga</taxon>
    </lineage>
</organism>
<dbReference type="RefSeq" id="WP_213035045.1">
    <property type="nucleotide sequence ID" value="NZ_CAJNBL010000004.1"/>
</dbReference>
<dbReference type="EMBL" id="CAJNBL010000004">
    <property type="protein sequence ID" value="CAE6691350.1"/>
    <property type="molecule type" value="Genomic_DNA"/>
</dbReference>
<dbReference type="Gene3D" id="1.10.1220.10">
    <property type="entry name" value="Met repressor-like"/>
    <property type="match status" value="1"/>
</dbReference>
<evidence type="ECO:0000256" key="2">
    <source>
        <dbReference type="ARBA" id="ARBA00049988"/>
    </source>
</evidence>
<reference evidence="3" key="1">
    <citation type="submission" date="2021-02" db="EMBL/GenBank/DDBJ databases">
        <authorList>
            <person name="Han P."/>
        </authorList>
    </citation>
    <scope>NUCLEOTIDE SEQUENCE</scope>
    <source>
        <strain evidence="3">Candidatus Nitrotoga sp. ZN8</strain>
    </source>
</reference>
<dbReference type="Proteomes" id="UP000675882">
    <property type="component" value="Unassembled WGS sequence"/>
</dbReference>
<dbReference type="Pfam" id="PF08681">
    <property type="entry name" value="TacA1"/>
    <property type="match status" value="1"/>
</dbReference>
<evidence type="ECO:0000256" key="1">
    <source>
        <dbReference type="ARBA" id="ARBA00022649"/>
    </source>
</evidence>
<dbReference type="NCBIfam" id="NF041551">
    <property type="entry name" value="YlcI_YnfO_N"/>
    <property type="match status" value="1"/>
</dbReference>
<comment type="similarity">
    <text evidence="2">Belongs to the TacA antitoxin family.</text>
</comment>